<evidence type="ECO:0000313" key="2">
    <source>
        <dbReference type="EMBL" id="CAJ1082733.1"/>
    </source>
</evidence>
<feature type="region of interest" description="Disordered" evidence="1">
    <location>
        <begin position="15"/>
        <end position="155"/>
    </location>
</feature>
<evidence type="ECO:0000256" key="1">
    <source>
        <dbReference type="SAM" id="MobiDB-lite"/>
    </source>
</evidence>
<feature type="compositionally biased region" description="Polar residues" evidence="1">
    <location>
        <begin position="85"/>
        <end position="98"/>
    </location>
</feature>
<name>A0AAV1HDG3_XYRNO</name>
<proteinExistence type="predicted"/>
<reference evidence="2" key="1">
    <citation type="submission" date="2023-08" db="EMBL/GenBank/DDBJ databases">
        <authorList>
            <person name="Alioto T."/>
            <person name="Alioto T."/>
            <person name="Gomez Garrido J."/>
        </authorList>
    </citation>
    <scope>NUCLEOTIDE SEQUENCE</scope>
</reference>
<protein>
    <submittedName>
        <fullName evidence="2">Uncharacterized protein</fullName>
    </submittedName>
</protein>
<accession>A0AAV1HDG3</accession>
<feature type="compositionally biased region" description="Basic and acidic residues" evidence="1">
    <location>
        <begin position="111"/>
        <end position="122"/>
    </location>
</feature>
<organism evidence="2 3">
    <name type="scientific">Xyrichtys novacula</name>
    <name type="common">Pearly razorfish</name>
    <name type="synonym">Hemipteronotus novacula</name>
    <dbReference type="NCBI Taxonomy" id="13765"/>
    <lineage>
        <taxon>Eukaryota</taxon>
        <taxon>Metazoa</taxon>
        <taxon>Chordata</taxon>
        <taxon>Craniata</taxon>
        <taxon>Vertebrata</taxon>
        <taxon>Euteleostomi</taxon>
        <taxon>Actinopterygii</taxon>
        <taxon>Neopterygii</taxon>
        <taxon>Teleostei</taxon>
        <taxon>Neoteleostei</taxon>
        <taxon>Acanthomorphata</taxon>
        <taxon>Eupercaria</taxon>
        <taxon>Labriformes</taxon>
        <taxon>Labridae</taxon>
        <taxon>Xyrichtys</taxon>
    </lineage>
</organism>
<dbReference type="Proteomes" id="UP001178508">
    <property type="component" value="Chromosome 21"/>
</dbReference>
<gene>
    <name evidence="2" type="ORF">XNOV1_A016214</name>
</gene>
<evidence type="ECO:0000313" key="3">
    <source>
        <dbReference type="Proteomes" id="UP001178508"/>
    </source>
</evidence>
<keyword evidence="3" id="KW-1185">Reference proteome</keyword>
<dbReference type="EMBL" id="OY660884">
    <property type="protein sequence ID" value="CAJ1082733.1"/>
    <property type="molecule type" value="Genomic_DNA"/>
</dbReference>
<feature type="compositionally biased region" description="Polar residues" evidence="1">
    <location>
        <begin position="60"/>
        <end position="69"/>
    </location>
</feature>
<dbReference type="AlphaFoldDB" id="A0AAV1HDG3"/>
<sequence>METLTPSLPRTVLYRSLAVQERPGRGCARPAESKGRLTPGDPRVTPERSAQTPGFEADSPENTTVSVGQAGQKRGVNSKHHRRSTSPAPQRTPRQITKVQMDLIRPNMSATRDKTKQTKTETTRTPPRSSGGSALCPPHPSPSSPNNVTFQVQVK</sequence>
<feature type="compositionally biased region" description="Polar residues" evidence="1">
    <location>
        <begin position="146"/>
        <end position="155"/>
    </location>
</feature>